<feature type="DNA-binding region" description="H-T-H motif" evidence="4">
    <location>
        <begin position="31"/>
        <end position="50"/>
    </location>
</feature>
<keyword evidence="3" id="KW-0804">Transcription</keyword>
<dbReference type="SUPFAM" id="SSF46689">
    <property type="entry name" value="Homeodomain-like"/>
    <property type="match status" value="1"/>
</dbReference>
<dbReference type="InterPro" id="IPR050109">
    <property type="entry name" value="HTH-type_TetR-like_transc_reg"/>
</dbReference>
<reference evidence="6 7" key="1">
    <citation type="submission" date="2019-12" db="EMBL/GenBank/DDBJ databases">
        <title>Complete genome sequence of Algicella marina strain 9Alg 56(T) isolated from the red alga Tichocarpus crinitus.</title>
        <authorList>
            <person name="Kim S.-G."/>
            <person name="Nedashkovskaya O.I."/>
        </authorList>
    </citation>
    <scope>NUCLEOTIDE SEQUENCE [LARGE SCALE GENOMIC DNA]</scope>
    <source>
        <strain evidence="6 7">9Alg 56</strain>
    </source>
</reference>
<keyword evidence="1" id="KW-0805">Transcription regulation</keyword>
<dbReference type="PANTHER" id="PTHR30055">
    <property type="entry name" value="HTH-TYPE TRANSCRIPTIONAL REGULATOR RUTR"/>
    <property type="match status" value="1"/>
</dbReference>
<dbReference type="KEGG" id="amaq:GO499_01745"/>
<dbReference type="AlphaFoldDB" id="A0A6P1STI4"/>
<dbReference type="InterPro" id="IPR025996">
    <property type="entry name" value="MT1864/Rv1816-like_C"/>
</dbReference>
<gene>
    <name evidence="6" type="ORF">GO499_01745</name>
</gene>
<dbReference type="InterPro" id="IPR009057">
    <property type="entry name" value="Homeodomain-like_sf"/>
</dbReference>
<evidence type="ECO:0000256" key="3">
    <source>
        <dbReference type="ARBA" id="ARBA00023163"/>
    </source>
</evidence>
<dbReference type="Proteomes" id="UP000464495">
    <property type="component" value="Chromosome"/>
</dbReference>
<dbReference type="InterPro" id="IPR036271">
    <property type="entry name" value="Tet_transcr_reg_TetR-rel_C_sf"/>
</dbReference>
<sequence length="198" mass="21406">MSTRDKRAATREKLVEAATKRITDDGLASLRARDLAADVGCAVGSIYTIFKDLEALVLEVNSATFRDLGAHVTAAVKAQPADAYEAQLVAMGQAYAGFARLHPNRWSAVFNVEMSNAAAVPEWYNEQVKQLFMIIAVPLAALRRDLDEADVRLLTRGLFAGVHGIVLLSVEDRISAVPTDDVPRVIELLVGSAVHPPV</sequence>
<evidence type="ECO:0000259" key="5">
    <source>
        <dbReference type="PROSITE" id="PS50977"/>
    </source>
</evidence>
<feature type="domain" description="HTH tetR-type" evidence="5">
    <location>
        <begin position="8"/>
        <end position="68"/>
    </location>
</feature>
<dbReference type="Gene3D" id="1.10.357.10">
    <property type="entry name" value="Tetracycline Repressor, domain 2"/>
    <property type="match status" value="1"/>
</dbReference>
<accession>A0A6P1STI4</accession>
<evidence type="ECO:0000256" key="1">
    <source>
        <dbReference type="ARBA" id="ARBA00023015"/>
    </source>
</evidence>
<keyword evidence="2 4" id="KW-0238">DNA-binding</keyword>
<dbReference type="PANTHER" id="PTHR30055:SF234">
    <property type="entry name" value="HTH-TYPE TRANSCRIPTIONAL REGULATOR BETI"/>
    <property type="match status" value="1"/>
</dbReference>
<evidence type="ECO:0000256" key="4">
    <source>
        <dbReference type="PROSITE-ProRule" id="PRU00335"/>
    </source>
</evidence>
<organism evidence="6 7">
    <name type="scientific">Algicella marina</name>
    <dbReference type="NCBI Taxonomy" id="2683284"/>
    <lineage>
        <taxon>Bacteria</taxon>
        <taxon>Pseudomonadati</taxon>
        <taxon>Pseudomonadota</taxon>
        <taxon>Alphaproteobacteria</taxon>
        <taxon>Rhodobacterales</taxon>
        <taxon>Paracoccaceae</taxon>
        <taxon>Algicella</taxon>
    </lineage>
</organism>
<keyword evidence="7" id="KW-1185">Reference proteome</keyword>
<dbReference type="EMBL" id="CP046620">
    <property type="protein sequence ID" value="QHQ33994.1"/>
    <property type="molecule type" value="Genomic_DNA"/>
</dbReference>
<proteinExistence type="predicted"/>
<evidence type="ECO:0000256" key="2">
    <source>
        <dbReference type="ARBA" id="ARBA00023125"/>
    </source>
</evidence>
<protein>
    <submittedName>
        <fullName evidence="6">TetR family transcriptional regulator</fullName>
    </submittedName>
</protein>
<dbReference type="GO" id="GO:0000976">
    <property type="term" value="F:transcription cis-regulatory region binding"/>
    <property type="evidence" value="ECO:0007669"/>
    <property type="project" value="TreeGrafter"/>
</dbReference>
<evidence type="ECO:0000313" key="7">
    <source>
        <dbReference type="Proteomes" id="UP000464495"/>
    </source>
</evidence>
<dbReference type="SUPFAM" id="SSF48498">
    <property type="entry name" value="Tetracyclin repressor-like, C-terminal domain"/>
    <property type="match status" value="1"/>
</dbReference>
<dbReference type="Pfam" id="PF13305">
    <property type="entry name" value="TetR_C_33"/>
    <property type="match status" value="1"/>
</dbReference>
<dbReference type="RefSeq" id="WP_161860565.1">
    <property type="nucleotide sequence ID" value="NZ_CP046620.1"/>
</dbReference>
<dbReference type="InterPro" id="IPR001647">
    <property type="entry name" value="HTH_TetR"/>
</dbReference>
<name>A0A6P1STI4_9RHOB</name>
<dbReference type="PROSITE" id="PS50977">
    <property type="entry name" value="HTH_TETR_2"/>
    <property type="match status" value="1"/>
</dbReference>
<evidence type="ECO:0000313" key="6">
    <source>
        <dbReference type="EMBL" id="QHQ33994.1"/>
    </source>
</evidence>
<dbReference type="GO" id="GO:0003700">
    <property type="term" value="F:DNA-binding transcription factor activity"/>
    <property type="evidence" value="ECO:0007669"/>
    <property type="project" value="TreeGrafter"/>
</dbReference>